<dbReference type="SMART" id="SM00292">
    <property type="entry name" value="BRCT"/>
    <property type="match status" value="1"/>
</dbReference>
<feature type="compositionally biased region" description="Basic and acidic residues" evidence="5">
    <location>
        <begin position="562"/>
        <end position="580"/>
    </location>
</feature>
<evidence type="ECO:0000256" key="3">
    <source>
        <dbReference type="ARBA" id="ARBA00023242"/>
    </source>
</evidence>
<keyword evidence="1 4" id="KW-0690">Ribosome biogenesis</keyword>
<dbReference type="GO" id="GO:0003723">
    <property type="term" value="F:RNA binding"/>
    <property type="evidence" value="ECO:0007669"/>
    <property type="project" value="TreeGrafter"/>
</dbReference>
<feature type="region of interest" description="Disordered" evidence="5">
    <location>
        <begin position="466"/>
        <end position="528"/>
    </location>
</feature>
<dbReference type="CDD" id="cd17709">
    <property type="entry name" value="BRCT_pescadillo_like"/>
    <property type="match status" value="1"/>
</dbReference>
<dbReference type="HAMAP" id="MF_03028">
    <property type="entry name" value="Pescadillo"/>
    <property type="match status" value="1"/>
</dbReference>
<dbReference type="Gene3D" id="3.40.50.10190">
    <property type="entry name" value="BRCT domain"/>
    <property type="match status" value="1"/>
</dbReference>
<dbReference type="FunFam" id="3.40.50.10190:FF:000002">
    <property type="entry name" value="Pescadillo homolog"/>
    <property type="match status" value="1"/>
</dbReference>
<keyword evidence="8" id="KW-1185">Reference proteome</keyword>
<comment type="caution">
    <text evidence="7">The sequence shown here is derived from an EMBL/GenBank/DDBJ whole genome shotgun (WGS) entry which is preliminary data.</text>
</comment>
<dbReference type="Proteomes" id="UP001054837">
    <property type="component" value="Unassembled WGS sequence"/>
</dbReference>
<keyword evidence="2 4" id="KW-0698">rRNA processing</keyword>
<dbReference type="PANTHER" id="PTHR12221:SF6">
    <property type="entry name" value="PESCADILLO HOMOLOG"/>
    <property type="match status" value="1"/>
</dbReference>
<dbReference type="InterPro" id="IPR036420">
    <property type="entry name" value="BRCT_dom_sf"/>
</dbReference>
<evidence type="ECO:0000259" key="6">
    <source>
        <dbReference type="PROSITE" id="PS50172"/>
    </source>
</evidence>
<keyword evidence="3 4" id="KW-0539">Nucleus</keyword>
<dbReference type="InterPro" id="IPR001357">
    <property type="entry name" value="BRCT_dom"/>
</dbReference>
<evidence type="ECO:0000256" key="4">
    <source>
        <dbReference type="HAMAP-Rule" id="MF_03028"/>
    </source>
</evidence>
<dbReference type="Pfam" id="PF06732">
    <property type="entry name" value="Pescadillo_N"/>
    <property type="match status" value="1"/>
</dbReference>
<feature type="region of interest" description="Disordered" evidence="5">
    <location>
        <begin position="557"/>
        <end position="586"/>
    </location>
</feature>
<comment type="function">
    <text evidence="4">Required for maturation of ribosomal RNAs and formation of the large ribosomal subunit.</text>
</comment>
<dbReference type="GO" id="GO:0070545">
    <property type="term" value="C:PeBoW complex"/>
    <property type="evidence" value="ECO:0007669"/>
    <property type="project" value="TreeGrafter"/>
</dbReference>
<feature type="compositionally biased region" description="Acidic residues" evidence="5">
    <location>
        <begin position="470"/>
        <end position="490"/>
    </location>
</feature>
<dbReference type="GO" id="GO:0043021">
    <property type="term" value="F:ribonucleoprotein complex binding"/>
    <property type="evidence" value="ECO:0007669"/>
    <property type="project" value="UniProtKB-UniRule"/>
</dbReference>
<evidence type="ECO:0000256" key="1">
    <source>
        <dbReference type="ARBA" id="ARBA00022517"/>
    </source>
</evidence>
<proteinExistence type="inferred from homology"/>
<evidence type="ECO:0000256" key="2">
    <source>
        <dbReference type="ARBA" id="ARBA00022552"/>
    </source>
</evidence>
<feature type="domain" description="BRCT" evidence="6">
    <location>
        <begin position="316"/>
        <end position="408"/>
    </location>
</feature>
<feature type="compositionally biased region" description="Basic and acidic residues" evidence="5">
    <location>
        <begin position="517"/>
        <end position="528"/>
    </location>
</feature>
<dbReference type="GO" id="GO:0000463">
    <property type="term" value="P:maturation of LSU-rRNA from tricistronic rRNA transcript (SSU-rRNA, 5.8S rRNA, LSU-rRNA)"/>
    <property type="evidence" value="ECO:0007669"/>
    <property type="project" value="UniProtKB-UniRule"/>
</dbReference>
<comment type="subcellular location">
    <subcellularLocation>
        <location evidence="4">Nucleus</location>
        <location evidence="4">Nucleolus</location>
    </subcellularLocation>
    <subcellularLocation>
        <location evidence="4">Nucleus</location>
        <location evidence="4">Nucleoplasm</location>
    </subcellularLocation>
</comment>
<protein>
    <recommendedName>
        <fullName evidence="4">Pescadillo homolog</fullName>
    </recommendedName>
</protein>
<evidence type="ECO:0000256" key="5">
    <source>
        <dbReference type="SAM" id="MobiDB-lite"/>
    </source>
</evidence>
<organism evidence="7 8">
    <name type="scientific">Caerostris darwini</name>
    <dbReference type="NCBI Taxonomy" id="1538125"/>
    <lineage>
        <taxon>Eukaryota</taxon>
        <taxon>Metazoa</taxon>
        <taxon>Ecdysozoa</taxon>
        <taxon>Arthropoda</taxon>
        <taxon>Chelicerata</taxon>
        <taxon>Arachnida</taxon>
        <taxon>Araneae</taxon>
        <taxon>Araneomorphae</taxon>
        <taxon>Entelegynae</taxon>
        <taxon>Araneoidea</taxon>
        <taxon>Araneidae</taxon>
        <taxon>Caerostris</taxon>
    </lineage>
</organism>
<evidence type="ECO:0000313" key="8">
    <source>
        <dbReference type="Proteomes" id="UP001054837"/>
    </source>
</evidence>
<accession>A0AAV4PRI8</accession>
<dbReference type="Pfam" id="PF16589">
    <property type="entry name" value="BRCT_2"/>
    <property type="match status" value="1"/>
</dbReference>
<dbReference type="GO" id="GO:0005654">
    <property type="term" value="C:nucleoplasm"/>
    <property type="evidence" value="ECO:0007669"/>
    <property type="project" value="UniProtKB-SubCell"/>
</dbReference>
<dbReference type="PROSITE" id="PS50172">
    <property type="entry name" value="BRCT"/>
    <property type="match status" value="1"/>
</dbReference>
<name>A0AAV4PRI8_9ARAC</name>
<dbReference type="InterPro" id="IPR010613">
    <property type="entry name" value="PES"/>
</dbReference>
<dbReference type="PANTHER" id="PTHR12221">
    <property type="entry name" value="PESCADILLO - RELATED"/>
    <property type="match status" value="1"/>
</dbReference>
<evidence type="ECO:0000313" key="7">
    <source>
        <dbReference type="EMBL" id="GIX97797.1"/>
    </source>
</evidence>
<dbReference type="EMBL" id="BPLQ01003069">
    <property type="protein sequence ID" value="GIX97797.1"/>
    <property type="molecule type" value="Genomic_DNA"/>
</dbReference>
<comment type="similarity">
    <text evidence="4">Belongs to the pescadillo family.</text>
</comment>
<dbReference type="GO" id="GO:0030687">
    <property type="term" value="C:preribosome, large subunit precursor"/>
    <property type="evidence" value="ECO:0007669"/>
    <property type="project" value="UniProtKB-UniRule"/>
</dbReference>
<gene>
    <name evidence="7" type="primary">v1g194255</name>
    <name evidence="7" type="ORF">CDAR_582761</name>
</gene>
<dbReference type="AlphaFoldDB" id="A0AAV4PRI8"/>
<sequence length="586" mass="68271">MGRILYKKGERGIAASYISRKQALKKLQLSLKDFRRLSILKGIYPVEPHHKKKANKNNSSNKTYYLLKDIQFLAHEPLINKFRSFRIFVRRLKKAIGKRDQEASIRLRENQPVFNLDHIVKERYPTFIDALRDIDDAISMSFLFATFPKTKNVKTDLIQLCRRLTVEFMHFIVEAKALRKVFISIKGIYYQAEIMGQQITWIVPHNLGYARPTEVDFKIMVTFAQFYSTMLGFINYKLYHSINLVYPPKLAIECSSTKELLKGEDEYSEFVAALSLNLKSSVKDSLEEDATVDEFPEGEDSEEIQARKAELAKIQKLKNLFSQCKIFLNREVPIESLLFIIKCFGGKVSYDKTIHVGATYDEDDETITHHIIDRPLGKSFLNRKYVQPQWIYDSVNARTLLPVELYAPGEMLPPHLSPFVEEKESDYVPLEKQALMDYQTVIDERESGDDNAVKELNNKYVNAIRHLPEENESDEENDLSVDEKESDNEEEKNQKKRKAENEISKNKDKKMKVTKGTRSDLSSEKLAQKEAAEMKRLAILAMPKKDKHLYNKIIHGQKRKNREVQKLKEKRESFKREQKMHVKTKA</sequence>
<reference evidence="7 8" key="1">
    <citation type="submission" date="2021-06" db="EMBL/GenBank/DDBJ databases">
        <title>Caerostris darwini draft genome.</title>
        <authorList>
            <person name="Kono N."/>
            <person name="Arakawa K."/>
        </authorList>
    </citation>
    <scope>NUCLEOTIDE SEQUENCE [LARGE SCALE GENOMIC DNA]</scope>
</reference>
<dbReference type="GO" id="GO:0000466">
    <property type="term" value="P:maturation of 5.8S rRNA from tricistronic rRNA transcript (SSU-rRNA, 5.8S rRNA, LSU-rRNA)"/>
    <property type="evidence" value="ECO:0007669"/>
    <property type="project" value="UniProtKB-UniRule"/>
</dbReference>
<dbReference type="SUPFAM" id="SSF52113">
    <property type="entry name" value="BRCT domain"/>
    <property type="match status" value="1"/>
</dbReference>